<dbReference type="HOGENOM" id="CLU_026457_0_0_1"/>
<dbReference type="GO" id="GO:0042981">
    <property type="term" value="P:regulation of apoptotic process"/>
    <property type="evidence" value="ECO:0007669"/>
    <property type="project" value="Ensembl"/>
</dbReference>
<proteinExistence type="inferred from homology"/>
<dbReference type="CDD" id="cd00403">
    <property type="entry name" value="Ribosomal_L1"/>
    <property type="match status" value="1"/>
</dbReference>
<keyword evidence="6" id="KW-0175">Coiled coil</keyword>
<keyword evidence="2" id="KW-1017">Isopeptide bond</keyword>
<dbReference type="InterPro" id="IPR023674">
    <property type="entry name" value="Ribosomal_uL1-like"/>
</dbReference>
<dbReference type="Bgee" id="ENSCPOG00000010630">
    <property type="expression patterns" value="Expressed in zone of skin and 13 other cell types or tissues"/>
</dbReference>
<dbReference type="VEuPathDB" id="HostDB:ENSCPOG00000010630"/>
<keyword evidence="4" id="KW-0832">Ubl conjugation</keyword>
<comment type="subcellular location">
    <subcellularLocation>
        <location evidence="1">Nucleus</location>
        <location evidence="1">Nucleolus</location>
    </subcellularLocation>
</comment>
<dbReference type="SUPFAM" id="SSF56808">
    <property type="entry name" value="Ribosomal protein L1"/>
    <property type="match status" value="1"/>
</dbReference>
<dbReference type="Gene3D" id="3.30.190.20">
    <property type="match status" value="1"/>
</dbReference>
<dbReference type="InParanoid" id="H0VHB5"/>
<dbReference type="GO" id="GO:0005694">
    <property type="term" value="C:chromosome"/>
    <property type="evidence" value="ECO:0007669"/>
    <property type="project" value="Ensembl"/>
</dbReference>
<evidence type="ECO:0000256" key="8">
    <source>
        <dbReference type="ARBA" id="ARBA00054167"/>
    </source>
</evidence>
<dbReference type="STRING" id="10141.ENSCPOP00000009542"/>
<sequence length="468" mass="52698">MEDSFSTQESALPATSSELTSLEQLDKKQIRKAVEALLTQSKSRKNKNGLLLNENESLFLMVVLWKIPGKELKVKLLLPHHIRSDLSEICLFTKDELQSAEQTERFYRKLLNKHGIKTISRIIPFRTLKTEYKAYESKLQLLNSFDFFLTDERIRRLLPSHIGRHFYQRKKVPVSVNLLAKNLSEEINNSLGGTVLNISKSGSCSSVRIGHTGMRAQDITENIVAVAEGLSKKLPEKWESVKLLFVKTGKSVSLPIFSSFVSCQNETNKMLIRKLKEKEAKRKEKEQKLREKRKLKKEKRKLKGKAKKVTSVLTKGGVAPQTKGASAKSRRSQKKKTGKVKTQVKVTNESDDEIPQLVPIGETPVKENVEVQKHITGKKSPKKSPGPKTPQGKKRKALPVPEIPDAGPGKKPKMGQEKQRKSSPGKKDLRQTPKKPEAKLFTTANKSTRKAPQTPKQLPKESKVPQSA</sequence>
<dbReference type="FunFam" id="3.40.50.790:FF:000004">
    <property type="entry name" value="Ribosomal L1 domain-containing 1-like 1"/>
    <property type="match status" value="1"/>
</dbReference>
<keyword evidence="3" id="KW-0597">Phosphoprotein</keyword>
<keyword evidence="5" id="KW-0007">Acetylation</keyword>
<keyword evidence="7" id="KW-0539">Nucleus</keyword>
<dbReference type="GO" id="GO:0003730">
    <property type="term" value="F:mRNA 3'-UTR binding"/>
    <property type="evidence" value="ECO:0007669"/>
    <property type="project" value="Ensembl"/>
</dbReference>
<dbReference type="InterPro" id="IPR016095">
    <property type="entry name" value="Ribosomal_uL1_3-a/b-sand"/>
</dbReference>
<dbReference type="GO" id="GO:0048027">
    <property type="term" value="F:mRNA 5'-UTR binding"/>
    <property type="evidence" value="ECO:0007669"/>
    <property type="project" value="Ensembl"/>
</dbReference>
<feature type="compositionally biased region" description="Basic and acidic residues" evidence="11">
    <location>
        <begin position="278"/>
        <end position="289"/>
    </location>
</feature>
<dbReference type="AlphaFoldDB" id="H0VHB5"/>
<evidence type="ECO:0000256" key="3">
    <source>
        <dbReference type="ARBA" id="ARBA00022553"/>
    </source>
</evidence>
<dbReference type="OrthoDB" id="10251727at2759"/>
<keyword evidence="13" id="KW-1185">Reference proteome</keyword>
<evidence type="ECO:0000256" key="6">
    <source>
        <dbReference type="ARBA" id="ARBA00023054"/>
    </source>
</evidence>
<dbReference type="Gene3D" id="3.40.50.790">
    <property type="match status" value="1"/>
</dbReference>
<evidence type="ECO:0000256" key="1">
    <source>
        <dbReference type="ARBA" id="ARBA00004604"/>
    </source>
</evidence>
<reference evidence="12" key="2">
    <citation type="submission" date="2025-08" db="UniProtKB">
        <authorList>
            <consortium name="Ensembl"/>
        </authorList>
    </citation>
    <scope>IDENTIFICATION</scope>
    <source>
        <strain evidence="12">2N</strain>
    </source>
</reference>
<dbReference type="RefSeq" id="XP_003478212.1">
    <property type="nucleotide sequence ID" value="XM_003478164.5"/>
</dbReference>
<feature type="compositionally biased region" description="Basic residues" evidence="11">
    <location>
        <begin position="290"/>
        <end position="308"/>
    </location>
</feature>
<dbReference type="OMA" id="GHTGMQA"/>
<evidence type="ECO:0000313" key="13">
    <source>
        <dbReference type="Proteomes" id="UP000005447"/>
    </source>
</evidence>
<evidence type="ECO:0000256" key="5">
    <source>
        <dbReference type="ARBA" id="ARBA00022990"/>
    </source>
</evidence>
<dbReference type="eggNOG" id="KOG1685">
    <property type="taxonomic scope" value="Eukaryota"/>
</dbReference>
<dbReference type="FunCoup" id="H0VHB5">
    <property type="interactions" value="2646"/>
</dbReference>
<evidence type="ECO:0000256" key="7">
    <source>
        <dbReference type="ARBA" id="ARBA00023242"/>
    </source>
</evidence>
<feature type="compositionally biased region" description="Basic and acidic residues" evidence="11">
    <location>
        <begin position="364"/>
        <end position="373"/>
    </location>
</feature>
<gene>
    <name evidence="12" type="primary">RSL1D1</name>
</gene>
<dbReference type="Proteomes" id="UP000005447">
    <property type="component" value="Unassembled WGS sequence"/>
</dbReference>
<dbReference type="GeneID" id="100727442"/>
<dbReference type="GO" id="GO:0005730">
    <property type="term" value="C:nucleolus"/>
    <property type="evidence" value="ECO:0007669"/>
    <property type="project" value="UniProtKB-SubCell"/>
</dbReference>
<feature type="compositionally biased region" description="Basic and acidic residues" evidence="11">
    <location>
        <begin position="458"/>
        <end position="468"/>
    </location>
</feature>
<evidence type="ECO:0000256" key="11">
    <source>
        <dbReference type="SAM" id="MobiDB-lite"/>
    </source>
</evidence>
<evidence type="ECO:0000256" key="10">
    <source>
        <dbReference type="ARBA" id="ARBA00070787"/>
    </source>
</evidence>
<dbReference type="GO" id="GO:0032880">
    <property type="term" value="P:regulation of protein localization"/>
    <property type="evidence" value="ECO:0007669"/>
    <property type="project" value="Ensembl"/>
</dbReference>
<reference evidence="13" key="1">
    <citation type="journal article" date="2011" name="Nature">
        <title>A high-resolution map of human evolutionary constraint using 29 mammals.</title>
        <authorList>
            <person name="Lindblad-Toh K."/>
            <person name="Garber M."/>
            <person name="Zuk O."/>
            <person name="Lin M.F."/>
            <person name="Parker B.J."/>
            <person name="Washietl S."/>
            <person name="Kheradpour P."/>
            <person name="Ernst J."/>
            <person name="Jordan G."/>
            <person name="Mauceli E."/>
            <person name="Ward L.D."/>
            <person name="Lowe C.B."/>
            <person name="Holloway A.K."/>
            <person name="Clamp M."/>
            <person name="Gnerre S."/>
            <person name="Alfoldi J."/>
            <person name="Beal K."/>
            <person name="Chang J."/>
            <person name="Clawson H."/>
            <person name="Cuff J."/>
            <person name="Di Palma F."/>
            <person name="Fitzgerald S."/>
            <person name="Flicek P."/>
            <person name="Guttman M."/>
            <person name="Hubisz M.J."/>
            <person name="Jaffe D.B."/>
            <person name="Jungreis I."/>
            <person name="Kent W.J."/>
            <person name="Kostka D."/>
            <person name="Lara M."/>
            <person name="Martins A.L."/>
            <person name="Massingham T."/>
            <person name="Moltke I."/>
            <person name="Raney B.J."/>
            <person name="Rasmussen M.D."/>
            <person name="Robinson J."/>
            <person name="Stark A."/>
            <person name="Vilella A.J."/>
            <person name="Wen J."/>
            <person name="Xie X."/>
            <person name="Zody M.C."/>
            <person name="Baldwin J."/>
            <person name="Bloom T."/>
            <person name="Chin C.W."/>
            <person name="Heiman D."/>
            <person name="Nicol R."/>
            <person name="Nusbaum C."/>
            <person name="Young S."/>
            <person name="Wilkinson J."/>
            <person name="Worley K.C."/>
            <person name="Kovar C.L."/>
            <person name="Muzny D.M."/>
            <person name="Gibbs R.A."/>
            <person name="Cree A."/>
            <person name="Dihn H.H."/>
            <person name="Fowler G."/>
            <person name="Jhangiani S."/>
            <person name="Joshi V."/>
            <person name="Lee S."/>
            <person name="Lewis L.R."/>
            <person name="Nazareth L.V."/>
            <person name="Okwuonu G."/>
            <person name="Santibanez J."/>
            <person name="Warren W.C."/>
            <person name="Mardis E.R."/>
            <person name="Weinstock G.M."/>
            <person name="Wilson R.K."/>
            <person name="Delehaunty K."/>
            <person name="Dooling D."/>
            <person name="Fronik C."/>
            <person name="Fulton L."/>
            <person name="Fulton B."/>
            <person name="Graves T."/>
            <person name="Minx P."/>
            <person name="Sodergren E."/>
            <person name="Birney E."/>
            <person name="Margulies E.H."/>
            <person name="Herrero J."/>
            <person name="Green E.D."/>
            <person name="Haussler D."/>
            <person name="Siepel A."/>
            <person name="Goldman N."/>
            <person name="Pollard K.S."/>
            <person name="Pedersen J.S."/>
            <person name="Lander E.S."/>
            <person name="Kellis M."/>
        </authorList>
    </citation>
    <scope>NUCLEOTIDE SEQUENCE [LARGE SCALE GENOMIC DNA]</scope>
    <source>
        <strain evidence="13">2N</strain>
    </source>
</reference>
<evidence type="ECO:0000256" key="2">
    <source>
        <dbReference type="ARBA" id="ARBA00022499"/>
    </source>
</evidence>
<dbReference type="GO" id="GO:0005929">
    <property type="term" value="C:cilium"/>
    <property type="evidence" value="ECO:0007669"/>
    <property type="project" value="Ensembl"/>
</dbReference>
<dbReference type="GO" id="GO:0005829">
    <property type="term" value="C:cytosol"/>
    <property type="evidence" value="ECO:0007669"/>
    <property type="project" value="Ensembl"/>
</dbReference>
<organism evidence="12 13">
    <name type="scientific">Cavia porcellus</name>
    <name type="common">Guinea pig</name>
    <dbReference type="NCBI Taxonomy" id="10141"/>
    <lineage>
        <taxon>Eukaryota</taxon>
        <taxon>Metazoa</taxon>
        <taxon>Chordata</taxon>
        <taxon>Craniata</taxon>
        <taxon>Vertebrata</taxon>
        <taxon>Euteleostomi</taxon>
        <taxon>Mammalia</taxon>
        <taxon>Eutheria</taxon>
        <taxon>Euarchontoglires</taxon>
        <taxon>Glires</taxon>
        <taxon>Rodentia</taxon>
        <taxon>Hystricomorpha</taxon>
        <taxon>Caviidae</taxon>
        <taxon>Cavia</taxon>
    </lineage>
</organism>
<dbReference type="GO" id="GO:2000772">
    <property type="term" value="P:regulation of cellular senescence"/>
    <property type="evidence" value="ECO:0007669"/>
    <property type="project" value="Ensembl"/>
</dbReference>
<feature type="region of interest" description="Disordered" evidence="11">
    <location>
        <begin position="1"/>
        <end position="20"/>
    </location>
</feature>
<evidence type="ECO:0000256" key="4">
    <source>
        <dbReference type="ARBA" id="ARBA00022843"/>
    </source>
</evidence>
<comment type="similarity">
    <text evidence="9">Belongs to the universal ribosomal protein uL1 family. Highly divergent.</text>
</comment>
<dbReference type="GeneTree" id="ENSGT00440000038603"/>
<comment type="function">
    <text evidence="8">Regulates cellular senescence through inhibition of PTEN translation. Acts as a pro-apoptotic regulator in response to DNA damage.</text>
</comment>
<dbReference type="Pfam" id="PF00687">
    <property type="entry name" value="Ribosomal_L1"/>
    <property type="match status" value="1"/>
</dbReference>
<evidence type="ECO:0000256" key="9">
    <source>
        <dbReference type="ARBA" id="ARBA00061550"/>
    </source>
</evidence>
<name>H0VHB5_CAVPO</name>
<feature type="compositionally biased region" description="Basic residues" evidence="11">
    <location>
        <begin position="328"/>
        <end position="339"/>
    </location>
</feature>
<feature type="region of interest" description="Disordered" evidence="11">
    <location>
        <begin position="278"/>
        <end position="468"/>
    </location>
</feature>
<dbReference type="InterPro" id="IPR028364">
    <property type="entry name" value="Ribosomal_uL1/biogenesis"/>
</dbReference>
<dbReference type="Ensembl" id="ENSCPOT00000010727.3">
    <property type="protein sequence ID" value="ENSCPOP00000009542.3"/>
    <property type="gene ID" value="ENSCPOG00000010630.4"/>
</dbReference>
<dbReference type="EMBL" id="AAKN02007519">
    <property type="status" value="NOT_ANNOTATED_CDS"/>
    <property type="molecule type" value="Genomic_DNA"/>
</dbReference>
<reference evidence="12" key="3">
    <citation type="submission" date="2025-09" db="UniProtKB">
        <authorList>
            <consortium name="Ensembl"/>
        </authorList>
    </citation>
    <scope>IDENTIFICATION</scope>
    <source>
        <strain evidence="12">2N</strain>
    </source>
</reference>
<protein>
    <recommendedName>
        <fullName evidence="10">Ribosomal L1 domain-containing protein 1</fullName>
    </recommendedName>
</protein>
<feature type="compositionally biased region" description="Basic and acidic residues" evidence="11">
    <location>
        <begin position="414"/>
        <end position="438"/>
    </location>
</feature>
<dbReference type="CTD" id="26156"/>
<dbReference type="KEGG" id="cpoc:100727442"/>
<feature type="compositionally biased region" description="Polar residues" evidence="11">
    <location>
        <begin position="442"/>
        <end position="456"/>
    </location>
</feature>
<evidence type="ECO:0000313" key="12">
    <source>
        <dbReference type="Ensembl" id="ENSCPOP00000009542.3"/>
    </source>
</evidence>
<accession>H0VHB5</accession>